<sequence length="197" mass="21441">MPTRLILGALALSALSGCSIHQQVDPAQLGTDSAAEICMIGASGVREGFTQTYRSALQQKGFAVTELSPGSSPSACPLSTTYTGTWKWDLALYMAYAEMRVYQQGRQVGQAVYDSRSGSGRLDKFIDAESKLNELADQLFPPDSVNLGRPAASASAPATPAAPKSRAQLIEELNRERLSYEEYQRRYREITQASETH</sequence>
<dbReference type="AlphaFoldDB" id="A0A385Z5K7"/>
<name>A0A385Z5K7_9PSED</name>
<evidence type="ECO:0000313" key="3">
    <source>
        <dbReference type="EMBL" id="AYC34599.1"/>
    </source>
</evidence>
<feature type="coiled-coil region" evidence="1">
    <location>
        <begin position="166"/>
        <end position="193"/>
    </location>
</feature>
<gene>
    <name evidence="3" type="ORF">D3880_20455</name>
</gene>
<accession>A0A385Z5K7</accession>
<keyword evidence="1" id="KW-0175">Coiled coil</keyword>
<keyword evidence="4" id="KW-1185">Reference proteome</keyword>
<protein>
    <submittedName>
        <fullName evidence="3">Uncharacterized protein</fullName>
    </submittedName>
</protein>
<evidence type="ECO:0000313" key="4">
    <source>
        <dbReference type="Proteomes" id="UP000265560"/>
    </source>
</evidence>
<proteinExistence type="predicted"/>
<feature type="region of interest" description="Disordered" evidence="2">
    <location>
        <begin position="143"/>
        <end position="165"/>
    </location>
</feature>
<dbReference type="Proteomes" id="UP000265560">
    <property type="component" value="Chromosome"/>
</dbReference>
<dbReference type="RefSeq" id="WP_119895251.1">
    <property type="nucleotide sequence ID" value="NZ_CP032419.1"/>
</dbReference>
<dbReference type="EMBL" id="CP032419">
    <property type="protein sequence ID" value="AYC34599.1"/>
    <property type="molecule type" value="Genomic_DNA"/>
</dbReference>
<feature type="compositionally biased region" description="Low complexity" evidence="2">
    <location>
        <begin position="150"/>
        <end position="165"/>
    </location>
</feature>
<dbReference type="KEGG" id="pcav:D3880_20455"/>
<dbReference type="OrthoDB" id="1436842at2"/>
<dbReference type="PROSITE" id="PS51257">
    <property type="entry name" value="PROKAR_LIPOPROTEIN"/>
    <property type="match status" value="1"/>
</dbReference>
<evidence type="ECO:0000256" key="2">
    <source>
        <dbReference type="SAM" id="MobiDB-lite"/>
    </source>
</evidence>
<evidence type="ECO:0000256" key="1">
    <source>
        <dbReference type="SAM" id="Coils"/>
    </source>
</evidence>
<organism evidence="3 4">
    <name type="scientific">Pseudomonas cavernae</name>
    <dbReference type="NCBI Taxonomy" id="2320867"/>
    <lineage>
        <taxon>Bacteria</taxon>
        <taxon>Pseudomonadati</taxon>
        <taxon>Pseudomonadota</taxon>
        <taxon>Gammaproteobacteria</taxon>
        <taxon>Pseudomonadales</taxon>
        <taxon>Pseudomonadaceae</taxon>
        <taxon>Pseudomonas</taxon>
    </lineage>
</organism>
<dbReference type="NCBIfam" id="NF040519">
    <property type="entry name" value="Sbal_3080_fam"/>
    <property type="match status" value="1"/>
</dbReference>
<reference evidence="4" key="1">
    <citation type="submission" date="2018-09" db="EMBL/GenBank/DDBJ databases">
        <authorList>
            <person name="Zhu H."/>
        </authorList>
    </citation>
    <scope>NUCLEOTIDE SEQUENCE [LARGE SCALE GENOMIC DNA]</scope>
    <source>
        <strain evidence="4">K2W31S-8</strain>
    </source>
</reference>